<dbReference type="InterPro" id="IPR032453">
    <property type="entry name" value="PKNOX/Meis_N"/>
</dbReference>
<name>A0A3Q1BSC7_AMPOC</name>
<organism evidence="3 4">
    <name type="scientific">Amphiprion ocellaris</name>
    <name type="common">Clown anemonefish</name>
    <dbReference type="NCBI Taxonomy" id="80972"/>
    <lineage>
        <taxon>Eukaryota</taxon>
        <taxon>Metazoa</taxon>
        <taxon>Chordata</taxon>
        <taxon>Craniata</taxon>
        <taxon>Vertebrata</taxon>
        <taxon>Euteleostomi</taxon>
        <taxon>Actinopterygii</taxon>
        <taxon>Neopterygii</taxon>
        <taxon>Teleostei</taxon>
        <taxon>Neoteleostei</taxon>
        <taxon>Acanthomorphata</taxon>
        <taxon>Ovalentaria</taxon>
        <taxon>Pomacentridae</taxon>
        <taxon>Amphiprion</taxon>
    </lineage>
</organism>
<evidence type="ECO:0000256" key="1">
    <source>
        <dbReference type="ARBA" id="ARBA00023242"/>
    </source>
</evidence>
<dbReference type="STRING" id="80972.ENSAOCP00000015774"/>
<sequence length="123" mass="13702">MKTCSFTSGPSGSSEHSCCSLMRFVVSCRHPLFPLLALMFEKCELATCTPRESVHGGDICSSDSFSDDICAFSEQVNRKFQKSAVLLDFICNLVRQLLISYWSVTNQLLISCWSTIDQLLVSC</sequence>
<dbReference type="Pfam" id="PF16493">
    <property type="entry name" value="Meis_PKNOX_N"/>
    <property type="match status" value="1"/>
</dbReference>
<keyword evidence="1" id="KW-0539">Nucleus</keyword>
<reference evidence="3 4" key="1">
    <citation type="submission" date="2022-01" db="EMBL/GenBank/DDBJ databases">
        <title>A chromosome-scale genome assembly of the false clownfish, Amphiprion ocellaris.</title>
        <authorList>
            <person name="Ryu T."/>
        </authorList>
    </citation>
    <scope>NUCLEOTIDE SEQUENCE [LARGE SCALE GENOMIC DNA]</scope>
</reference>
<dbReference type="AlphaFoldDB" id="A0A3Q1BSC7"/>
<dbReference type="Ensembl" id="ENSAOCT00000024526.2">
    <property type="protein sequence ID" value="ENSAOCP00000015774.2"/>
    <property type="gene ID" value="ENSAOCG00000020579.2"/>
</dbReference>
<keyword evidence="4" id="KW-1185">Reference proteome</keyword>
<gene>
    <name evidence="3" type="primary">MDFIC2</name>
</gene>
<evidence type="ECO:0000313" key="4">
    <source>
        <dbReference type="Proteomes" id="UP001501940"/>
    </source>
</evidence>
<evidence type="ECO:0000313" key="3">
    <source>
        <dbReference type="Ensembl" id="ENSAOCP00000015774.2"/>
    </source>
</evidence>
<protein>
    <recommendedName>
        <fullName evidence="2">MEIS N-terminal domain-containing protein</fullName>
    </recommendedName>
</protein>
<dbReference type="Proteomes" id="UP001501940">
    <property type="component" value="Chromosome 4"/>
</dbReference>
<evidence type="ECO:0000259" key="2">
    <source>
        <dbReference type="Pfam" id="PF16493"/>
    </source>
</evidence>
<feature type="domain" description="MEIS N-terminal" evidence="2">
    <location>
        <begin position="29"/>
        <end position="79"/>
    </location>
</feature>
<proteinExistence type="predicted"/>
<accession>A0A3Q1BSC7</accession>
<reference evidence="3" key="2">
    <citation type="submission" date="2025-08" db="UniProtKB">
        <authorList>
            <consortium name="Ensembl"/>
        </authorList>
    </citation>
    <scope>IDENTIFICATION</scope>
</reference>
<reference evidence="3" key="3">
    <citation type="submission" date="2025-09" db="UniProtKB">
        <authorList>
            <consortium name="Ensembl"/>
        </authorList>
    </citation>
    <scope>IDENTIFICATION</scope>
</reference>